<gene>
    <name evidence="9" type="ORF">L0U89_17695</name>
</gene>
<evidence type="ECO:0000259" key="7">
    <source>
        <dbReference type="Pfam" id="PF14863"/>
    </source>
</evidence>
<dbReference type="SUPFAM" id="SSF56281">
    <property type="entry name" value="Metallo-hydrolase/oxidoreductase"/>
    <property type="match status" value="1"/>
</dbReference>
<dbReference type="PANTHER" id="PTHR43223:SF2">
    <property type="entry name" value="METALLO-BETA-LACTAMASE DOMAIN-CONTAINING PROTEIN"/>
    <property type="match status" value="1"/>
</dbReference>
<dbReference type="Gene3D" id="3.30.1050.10">
    <property type="entry name" value="SCP2 sterol-binding domain"/>
    <property type="match status" value="1"/>
</dbReference>
<comment type="caution">
    <text evidence="9">The sequence shown here is derived from an EMBL/GenBank/DDBJ whole genome shotgun (WGS) entry which is preliminary data.</text>
</comment>
<feature type="chain" id="PRO_5046819637" evidence="5">
    <location>
        <begin position="27"/>
        <end position="627"/>
    </location>
</feature>
<sequence>MRSRSNFAIKLFAVLLLLVTACNRQQSETEINEADAQELTIEKSGTFMGKPYELVEFPNGAWANKTLQTDYKMFKVPLSSNFIKKEVAKIADGIYTINGLFASYIPVIETKNGVIIYDSGTSPEIGRQILKMLETVTEKPVIAVIYSHSHYIFGSSAIKEKYPNAQFIANPRLASNLASGQGAGSVFPEIGPLLNSGLVQQFHMMLPREGKDAPFGGFISFPDFSGFVRPTTEVTEGQVLNIDGVDLQFFTNFNVDSDDQLLVWIPSKKIVLNNAFWGFMPNMYSLRGSNFRDPENITQALFKIRDLGTEIMLSTHGTPIVGKQAVKETVETYADFYNFVKDQTLRAMLLGRAPQDLGKFLKLPQHFRDAEYLCETYGPLETFAEPIYHHGRGWFDNDAANIFKLTREDEARNLIKAMGGPDRVVQLSDQAIKEGDQMWALKLINYLYVTEPTNQTYRTKKAQLLYQLGMVLESQNARSWCITQAYALTNKLALPRLVLPDEIVNNMNPTTLLTQYKVRIDPEKAGTTNYLLAFAVGDGKKVGLHCRFGVVEFIDDVEKYGQAPNATLTMSQTSLVDLFMNRKPVGQILSEQGNAVKGDRKEVENFLSYFDEIFSPQVNQAIPVVKK</sequence>
<dbReference type="InterPro" id="IPR029229">
    <property type="entry name" value="Alkyl_sulf_C"/>
</dbReference>
<keyword evidence="10" id="KW-1185">Reference proteome</keyword>
<dbReference type="InterPro" id="IPR036527">
    <property type="entry name" value="SCP2_sterol-bd_dom_sf"/>
</dbReference>
<organism evidence="9 10">
    <name type="scientific">Mariniradius sediminis</name>
    <dbReference type="NCBI Taxonomy" id="2909237"/>
    <lineage>
        <taxon>Bacteria</taxon>
        <taxon>Pseudomonadati</taxon>
        <taxon>Bacteroidota</taxon>
        <taxon>Cytophagia</taxon>
        <taxon>Cytophagales</taxon>
        <taxon>Cyclobacteriaceae</taxon>
        <taxon>Mariniradius</taxon>
    </lineage>
</organism>
<dbReference type="EMBL" id="JAKEVZ010000017">
    <property type="protein sequence ID" value="MCF1752896.1"/>
    <property type="molecule type" value="Genomic_DNA"/>
</dbReference>
<evidence type="ECO:0000256" key="3">
    <source>
        <dbReference type="ARBA" id="ARBA00022833"/>
    </source>
</evidence>
<reference evidence="9 10" key="1">
    <citation type="submission" date="2022-01" db="EMBL/GenBank/DDBJ databases">
        <title>Mariniradius saccharolyticus sp. nov., isolated from sediment of a river.</title>
        <authorList>
            <person name="Liu H."/>
        </authorList>
    </citation>
    <scope>NUCLEOTIDE SEQUENCE [LARGE SCALE GENOMIC DNA]</scope>
    <source>
        <strain evidence="9 10">RY-2</strain>
    </source>
</reference>
<dbReference type="InterPro" id="IPR052195">
    <property type="entry name" value="Bact_Alkyl/Aryl-Sulfatase"/>
</dbReference>
<keyword evidence="5" id="KW-0732">Signal</keyword>
<dbReference type="Gene3D" id="3.60.15.30">
    <property type="entry name" value="Metallo-beta-lactamase domain"/>
    <property type="match status" value="1"/>
</dbReference>
<feature type="domain" description="Alkyl sulfatase C-terminal" evidence="8">
    <location>
        <begin position="502"/>
        <end position="612"/>
    </location>
</feature>
<dbReference type="PROSITE" id="PS51257">
    <property type="entry name" value="PROKAR_LIPOPROTEIN"/>
    <property type="match status" value="1"/>
</dbReference>
<keyword evidence="1" id="KW-0479">Metal-binding</keyword>
<keyword evidence="3" id="KW-0862">Zinc</keyword>
<dbReference type="InterPro" id="IPR036866">
    <property type="entry name" value="RibonucZ/Hydroxyglut_hydro"/>
</dbReference>
<dbReference type="Pfam" id="PF00753">
    <property type="entry name" value="Lactamase_B"/>
    <property type="match status" value="1"/>
</dbReference>
<evidence type="ECO:0000256" key="5">
    <source>
        <dbReference type="SAM" id="SignalP"/>
    </source>
</evidence>
<evidence type="ECO:0000259" key="8">
    <source>
        <dbReference type="Pfam" id="PF14864"/>
    </source>
</evidence>
<dbReference type="Gene3D" id="1.25.40.880">
    <property type="entry name" value="Alkyl sulfatase, dimerisation domain"/>
    <property type="match status" value="1"/>
</dbReference>
<feature type="signal peptide" evidence="5">
    <location>
        <begin position="1"/>
        <end position="26"/>
    </location>
</feature>
<evidence type="ECO:0000256" key="1">
    <source>
        <dbReference type="ARBA" id="ARBA00022723"/>
    </source>
</evidence>
<accession>A0ABS9BZ40</accession>
<dbReference type="Proteomes" id="UP001201449">
    <property type="component" value="Unassembled WGS sequence"/>
</dbReference>
<dbReference type="InterPro" id="IPR029228">
    <property type="entry name" value="Alkyl_sulf_dimr"/>
</dbReference>
<dbReference type="Pfam" id="PF14863">
    <property type="entry name" value="Alkyl_sulf_dimr"/>
    <property type="match status" value="1"/>
</dbReference>
<dbReference type="InterPro" id="IPR001279">
    <property type="entry name" value="Metallo-B-lactamas"/>
</dbReference>
<evidence type="ECO:0000256" key="2">
    <source>
        <dbReference type="ARBA" id="ARBA00022801"/>
    </source>
</evidence>
<dbReference type="PANTHER" id="PTHR43223">
    <property type="entry name" value="ALKYL/ARYL-SULFATASE"/>
    <property type="match status" value="1"/>
</dbReference>
<keyword evidence="2" id="KW-0378">Hydrolase</keyword>
<dbReference type="Pfam" id="PF14864">
    <property type="entry name" value="Alkyl_sulf_C"/>
    <property type="match status" value="1"/>
</dbReference>
<feature type="domain" description="Metallo-beta-lactamase" evidence="6">
    <location>
        <begin position="104"/>
        <end position="170"/>
    </location>
</feature>
<dbReference type="SUPFAM" id="SSF55718">
    <property type="entry name" value="SCP-like"/>
    <property type="match status" value="1"/>
</dbReference>
<comment type="similarity">
    <text evidence="4">Belongs to the metallo-beta-lactamase superfamily. Type III sulfatase family.</text>
</comment>
<feature type="domain" description="Alkyl sulfatase dimerisation" evidence="7">
    <location>
        <begin position="355"/>
        <end position="490"/>
    </location>
</feature>
<dbReference type="RefSeq" id="WP_234862731.1">
    <property type="nucleotide sequence ID" value="NZ_JAKEVZ010000017.1"/>
</dbReference>
<evidence type="ECO:0000259" key="6">
    <source>
        <dbReference type="Pfam" id="PF00753"/>
    </source>
</evidence>
<proteinExistence type="inferred from homology"/>
<evidence type="ECO:0000256" key="4">
    <source>
        <dbReference type="ARBA" id="ARBA00033751"/>
    </source>
</evidence>
<evidence type="ECO:0000313" key="9">
    <source>
        <dbReference type="EMBL" id="MCF1752896.1"/>
    </source>
</evidence>
<dbReference type="InterPro" id="IPR038536">
    <property type="entry name" value="Alkyl/aryl-sulf_dimr_sf"/>
</dbReference>
<protein>
    <submittedName>
        <fullName evidence="9">MBL fold metallo-hydrolase</fullName>
    </submittedName>
</protein>
<evidence type="ECO:0000313" key="10">
    <source>
        <dbReference type="Proteomes" id="UP001201449"/>
    </source>
</evidence>
<name>A0ABS9BZ40_9BACT</name>